<evidence type="ECO:0000313" key="3">
    <source>
        <dbReference type="Proteomes" id="UP000324748"/>
    </source>
</evidence>
<dbReference type="AlphaFoldDB" id="A0A5B0QSS2"/>
<evidence type="ECO:0000256" key="1">
    <source>
        <dbReference type="SAM" id="MobiDB-lite"/>
    </source>
</evidence>
<accession>A0A5B0QSS2</accession>
<dbReference type="Proteomes" id="UP000324748">
    <property type="component" value="Unassembled WGS sequence"/>
</dbReference>
<dbReference type="EMBL" id="VSWC01000003">
    <property type="protein sequence ID" value="KAA1116337.1"/>
    <property type="molecule type" value="Genomic_DNA"/>
</dbReference>
<feature type="compositionally biased region" description="Basic and acidic residues" evidence="1">
    <location>
        <begin position="1"/>
        <end position="10"/>
    </location>
</feature>
<protein>
    <submittedName>
        <fullName evidence="2">Uncharacterized protein</fullName>
    </submittedName>
</protein>
<feature type="region of interest" description="Disordered" evidence="1">
    <location>
        <begin position="1"/>
        <end position="23"/>
    </location>
</feature>
<feature type="compositionally biased region" description="Low complexity" evidence="1">
    <location>
        <begin position="45"/>
        <end position="57"/>
    </location>
</feature>
<feature type="region of interest" description="Disordered" evidence="1">
    <location>
        <begin position="43"/>
        <end position="67"/>
    </location>
</feature>
<gene>
    <name evidence="2" type="ORF">PGT21_009919</name>
</gene>
<organism evidence="2 3">
    <name type="scientific">Puccinia graminis f. sp. tritici</name>
    <dbReference type="NCBI Taxonomy" id="56615"/>
    <lineage>
        <taxon>Eukaryota</taxon>
        <taxon>Fungi</taxon>
        <taxon>Dikarya</taxon>
        <taxon>Basidiomycota</taxon>
        <taxon>Pucciniomycotina</taxon>
        <taxon>Pucciniomycetes</taxon>
        <taxon>Pucciniales</taxon>
        <taxon>Pucciniaceae</taxon>
        <taxon>Puccinia</taxon>
    </lineage>
</organism>
<proteinExistence type="predicted"/>
<evidence type="ECO:0000313" key="2">
    <source>
        <dbReference type="EMBL" id="KAA1116337.1"/>
    </source>
</evidence>
<sequence>MRWTSARDEAPEAGPQEEVAPEELQADLQFIDEDEWFENRRAPMSIASSESTASSDSGGWDGMNSEDIHLHTGETFEGTRPRGTNNLGWWPFRAKEVSD</sequence>
<comment type="caution">
    <text evidence="2">The sequence shown here is derived from an EMBL/GenBank/DDBJ whole genome shotgun (WGS) entry which is preliminary data.</text>
</comment>
<reference evidence="2 3" key="1">
    <citation type="submission" date="2019-05" db="EMBL/GenBank/DDBJ databases">
        <title>Emergence of the Ug99 lineage of the wheat stem rust pathogen through somatic hybridization.</title>
        <authorList>
            <person name="Li F."/>
            <person name="Upadhyaya N.M."/>
            <person name="Sperschneider J."/>
            <person name="Matny O."/>
            <person name="Nguyen-Phuc H."/>
            <person name="Mago R."/>
            <person name="Raley C."/>
            <person name="Miller M.E."/>
            <person name="Silverstein K.A.T."/>
            <person name="Henningsen E."/>
            <person name="Hirsch C.D."/>
            <person name="Visser B."/>
            <person name="Pretorius Z.A."/>
            <person name="Steffenson B.J."/>
            <person name="Schwessinger B."/>
            <person name="Dodds P.N."/>
            <person name="Figueroa M."/>
        </authorList>
    </citation>
    <scope>NUCLEOTIDE SEQUENCE [LARGE SCALE GENOMIC DNA]</scope>
    <source>
        <strain evidence="2">21-0</strain>
    </source>
</reference>
<keyword evidence="3" id="KW-1185">Reference proteome</keyword>
<name>A0A5B0QSS2_PUCGR</name>